<keyword evidence="4 6" id="KW-1133">Transmembrane helix</keyword>
<feature type="transmembrane region" description="Helical" evidence="6">
    <location>
        <begin position="270"/>
        <end position="295"/>
    </location>
</feature>
<comment type="similarity">
    <text evidence="1">Belongs to the ABC transporter superfamily. ABCD family. Peroxisomal fatty acyl CoA transporter (TC 3.A.1.203) subfamily.</text>
</comment>
<evidence type="ECO:0000313" key="9">
    <source>
        <dbReference type="Proteomes" id="UP000230066"/>
    </source>
</evidence>
<evidence type="ECO:0000256" key="1">
    <source>
        <dbReference type="ARBA" id="ARBA00008575"/>
    </source>
</evidence>
<gene>
    <name evidence="8" type="ORF">D915_007008</name>
</gene>
<evidence type="ECO:0000256" key="5">
    <source>
        <dbReference type="ARBA" id="ARBA00023136"/>
    </source>
</evidence>
<dbReference type="Gene3D" id="3.40.50.300">
    <property type="entry name" value="P-loop containing nucleotide triphosphate hydrolases"/>
    <property type="match status" value="1"/>
</dbReference>
<dbReference type="InterPro" id="IPR011527">
    <property type="entry name" value="ABC1_TM_dom"/>
</dbReference>
<dbReference type="InterPro" id="IPR050835">
    <property type="entry name" value="ABC_transporter_sub-D"/>
</dbReference>
<dbReference type="GO" id="GO:0006635">
    <property type="term" value="P:fatty acid beta-oxidation"/>
    <property type="evidence" value="ECO:0007669"/>
    <property type="project" value="TreeGrafter"/>
</dbReference>
<dbReference type="GO" id="GO:0015910">
    <property type="term" value="P:long-chain fatty acid import into peroxisome"/>
    <property type="evidence" value="ECO:0007669"/>
    <property type="project" value="TreeGrafter"/>
</dbReference>
<feature type="transmembrane region" description="Helical" evidence="6">
    <location>
        <begin position="38"/>
        <end position="60"/>
    </location>
</feature>
<dbReference type="PANTHER" id="PTHR11384:SF59">
    <property type="entry name" value="LYSOSOMAL COBALAMIN TRANSPORTER ABCD4"/>
    <property type="match status" value="1"/>
</dbReference>
<keyword evidence="5 6" id="KW-0472">Membrane</keyword>
<evidence type="ECO:0000313" key="8">
    <source>
        <dbReference type="EMBL" id="THD22214.1"/>
    </source>
</evidence>
<protein>
    <recommendedName>
        <fullName evidence="7">ABC transporter domain-containing protein</fullName>
    </recommendedName>
</protein>
<dbReference type="PROSITE" id="PS50893">
    <property type="entry name" value="ABC_TRANSPORTER_2"/>
    <property type="match status" value="1"/>
</dbReference>
<dbReference type="Proteomes" id="UP000230066">
    <property type="component" value="Unassembled WGS sequence"/>
</dbReference>
<keyword evidence="9" id="KW-1185">Reference proteome</keyword>
<dbReference type="GO" id="GO:0005778">
    <property type="term" value="C:peroxisomal membrane"/>
    <property type="evidence" value="ECO:0007669"/>
    <property type="project" value="TreeGrafter"/>
</dbReference>
<dbReference type="GO" id="GO:0007031">
    <property type="term" value="P:peroxisome organization"/>
    <property type="evidence" value="ECO:0007669"/>
    <property type="project" value="TreeGrafter"/>
</dbReference>
<organism evidence="8 9">
    <name type="scientific">Fasciola hepatica</name>
    <name type="common">Liver fluke</name>
    <dbReference type="NCBI Taxonomy" id="6192"/>
    <lineage>
        <taxon>Eukaryota</taxon>
        <taxon>Metazoa</taxon>
        <taxon>Spiralia</taxon>
        <taxon>Lophotrochozoa</taxon>
        <taxon>Platyhelminthes</taxon>
        <taxon>Trematoda</taxon>
        <taxon>Digenea</taxon>
        <taxon>Plagiorchiida</taxon>
        <taxon>Echinostomata</taxon>
        <taxon>Echinostomatoidea</taxon>
        <taxon>Fasciolidae</taxon>
        <taxon>Fasciola</taxon>
    </lineage>
</organism>
<evidence type="ECO:0000259" key="7">
    <source>
        <dbReference type="PROSITE" id="PS50893"/>
    </source>
</evidence>
<dbReference type="GO" id="GO:0005324">
    <property type="term" value="F:long-chain fatty acid transmembrane transporter activity"/>
    <property type="evidence" value="ECO:0007669"/>
    <property type="project" value="TreeGrafter"/>
</dbReference>
<name>A0A4E0R7X7_FASHE</name>
<evidence type="ECO:0000256" key="6">
    <source>
        <dbReference type="SAM" id="Phobius"/>
    </source>
</evidence>
<dbReference type="SUPFAM" id="SSF52540">
    <property type="entry name" value="P-loop containing nucleoside triphosphate hydrolases"/>
    <property type="match status" value="1"/>
</dbReference>
<comment type="caution">
    <text evidence="8">The sequence shown here is derived from an EMBL/GenBank/DDBJ whole genome shotgun (WGS) entry which is preliminary data.</text>
</comment>
<dbReference type="Pfam" id="PF06472">
    <property type="entry name" value="ABC_membrane_2"/>
    <property type="match status" value="1"/>
</dbReference>
<feature type="transmembrane region" description="Helical" evidence="6">
    <location>
        <begin position="157"/>
        <end position="177"/>
    </location>
</feature>
<dbReference type="GO" id="GO:0016887">
    <property type="term" value="F:ATP hydrolysis activity"/>
    <property type="evidence" value="ECO:0007669"/>
    <property type="project" value="InterPro"/>
</dbReference>
<feature type="domain" description="ABC transporter" evidence="7">
    <location>
        <begin position="402"/>
        <end position="750"/>
    </location>
</feature>
<dbReference type="InterPro" id="IPR027417">
    <property type="entry name" value="P-loop_NTPase"/>
</dbReference>
<reference evidence="8" key="1">
    <citation type="submission" date="2019-03" db="EMBL/GenBank/DDBJ databases">
        <title>Improved annotation for the trematode Fasciola hepatica.</title>
        <authorList>
            <person name="Choi Y.-J."/>
            <person name="Martin J."/>
            <person name="Mitreva M."/>
        </authorList>
    </citation>
    <scope>NUCLEOTIDE SEQUENCE [LARGE SCALE GENOMIC DNA]</scope>
</reference>
<evidence type="ECO:0000256" key="2">
    <source>
        <dbReference type="ARBA" id="ARBA00022448"/>
    </source>
</evidence>
<accession>A0A4E0R7X7</accession>
<feature type="transmembrane region" description="Helical" evidence="6">
    <location>
        <begin position="189"/>
        <end position="214"/>
    </location>
</feature>
<dbReference type="GO" id="GO:0140359">
    <property type="term" value="F:ABC-type transporter activity"/>
    <property type="evidence" value="ECO:0007669"/>
    <property type="project" value="InterPro"/>
</dbReference>
<evidence type="ECO:0000256" key="3">
    <source>
        <dbReference type="ARBA" id="ARBA00022692"/>
    </source>
</evidence>
<dbReference type="PANTHER" id="PTHR11384">
    <property type="entry name" value="ATP-BINDING CASSETTE, SUB-FAMILY D MEMBER"/>
    <property type="match status" value="1"/>
</dbReference>
<dbReference type="GO" id="GO:0005524">
    <property type="term" value="F:ATP binding"/>
    <property type="evidence" value="ECO:0007669"/>
    <property type="project" value="InterPro"/>
</dbReference>
<dbReference type="AlphaFoldDB" id="A0A4E0R7X7"/>
<sequence>MKLHMNRELDNERRKISSGFRFSWAFLKLVGGAHRNSWLSPTILLIFLLATSGLYEYVAYQVGLVASQFFGALTTQSYHRFIWTVRLSVVYVFGISTIIAVRTLVSGHLALCFRENLTEYLQRRYFVRKNYYTVTNLVEMDNPDQRFTQDVDVTCNLLSEIIPTLLINPILVVFYTYKCVEKAGWLGPISAYVLFVVFALITHFLTAWTSTAIYEQERQEGNFRFLHTQFRCDSESAAFLDLGQSEHCFAKSAFERLLHAFRVKVNRKPVLLYVTQMSAYTGGVLNYLTIGVVLFGGLFGDMTTSEVAVLISETSFFLLYLINKLTTLIDLANNIAQLVGVGHRLLMLHLHLLETAGHTTPGSYAARHFATEARSIVPTAIKPSNTCGTRSSPERSSHEIAVTLQHISVGLPTNPDLILIHDLSIDIRLAEPLLITGPSGVGKTALLRVLADLWPALATPYQSAYFYRSTEIRTMFVPQKPSVPSTFACPSRLFRVLEEHLTLDGRNPLCSSETDERCRALHLTYLLLSVAESPVLSSGWNVSSLSPATTTTTDSLVETSLDHVLWCGYSLHAYREAMKLLCEFRLIPAEIVTSVRTSLERYLARRVNELSEQSESLLTDTIHGIRDLVRFGCQPVISDFALAADEWRSCYSPGELQRLVLAAVCYRRPQLVFLDESTSQLSETDEFQAYQSLTTRGITPVTVGHRPSVRSYHGRELRLTTFSYSGRSNVTERGDVLTENRANTKPNWSIHSI</sequence>
<dbReference type="InterPro" id="IPR003439">
    <property type="entry name" value="ABC_transporter-like_ATP-bd"/>
</dbReference>
<proteinExistence type="inferred from homology"/>
<evidence type="ECO:0000256" key="4">
    <source>
        <dbReference type="ARBA" id="ARBA00022989"/>
    </source>
</evidence>
<dbReference type="GO" id="GO:0042760">
    <property type="term" value="P:very long-chain fatty acid catabolic process"/>
    <property type="evidence" value="ECO:0007669"/>
    <property type="project" value="TreeGrafter"/>
</dbReference>
<dbReference type="EMBL" id="JXXN02002913">
    <property type="protein sequence ID" value="THD22214.1"/>
    <property type="molecule type" value="Genomic_DNA"/>
</dbReference>
<feature type="transmembrane region" description="Helical" evidence="6">
    <location>
        <begin position="80"/>
        <end position="105"/>
    </location>
</feature>
<keyword evidence="2" id="KW-0813">Transport</keyword>
<keyword evidence="3 6" id="KW-0812">Transmembrane</keyword>